<sequence length="268" mass="29858">MAEAPPTTNGTSPKPTIVLIHGLWMSPSCWEDWTTFFSSKGYTAIAPGWPGLNNLTVQKNPENPQSPRRFNYRQNHQQLRQDNQSPPLTIHHNRALIRRSLHANPPFKGPRNRRRRPIFRPTTGVLTLKLSTVKAEFGVLGNPLNYNKAVPISASQFHYNFGNHLNATDSKALYEKYAIPAAGHILFQGVLGLLNKKGKGSVDFGKKDRAPLLLVAGTTDHVVPRGVVEAEKKHYVGPAVMEYKVFEGRTHGIVNQAGWEEVADFALK</sequence>
<proteinExistence type="predicted"/>
<evidence type="ECO:0000313" key="1">
    <source>
        <dbReference type="EMBL" id="CZR61142.1"/>
    </source>
</evidence>
<organism evidence="1 2">
    <name type="scientific">Phialocephala subalpina</name>
    <dbReference type="NCBI Taxonomy" id="576137"/>
    <lineage>
        <taxon>Eukaryota</taxon>
        <taxon>Fungi</taxon>
        <taxon>Dikarya</taxon>
        <taxon>Ascomycota</taxon>
        <taxon>Pezizomycotina</taxon>
        <taxon>Leotiomycetes</taxon>
        <taxon>Helotiales</taxon>
        <taxon>Mollisiaceae</taxon>
        <taxon>Phialocephala</taxon>
        <taxon>Phialocephala fortinii species complex</taxon>
    </lineage>
</organism>
<dbReference type="EMBL" id="FJOG01000017">
    <property type="protein sequence ID" value="CZR61142.1"/>
    <property type="molecule type" value="Genomic_DNA"/>
</dbReference>
<dbReference type="OrthoDB" id="1263307at2759"/>
<gene>
    <name evidence="1" type="ORF">PAC_11038</name>
</gene>
<name>A0A1L7X7Z9_9HELO</name>
<evidence type="ECO:0000313" key="2">
    <source>
        <dbReference type="Proteomes" id="UP000184330"/>
    </source>
</evidence>
<dbReference type="SUPFAM" id="SSF53474">
    <property type="entry name" value="alpha/beta-Hydrolases"/>
    <property type="match status" value="1"/>
</dbReference>
<keyword evidence="2" id="KW-1185">Reference proteome</keyword>
<reference evidence="1 2" key="1">
    <citation type="submission" date="2016-03" db="EMBL/GenBank/DDBJ databases">
        <authorList>
            <person name="Ploux O."/>
        </authorList>
    </citation>
    <scope>NUCLEOTIDE SEQUENCE [LARGE SCALE GENOMIC DNA]</scope>
    <source>
        <strain evidence="1 2">UAMH 11012</strain>
    </source>
</reference>
<dbReference type="AlphaFoldDB" id="A0A1L7X7Z9"/>
<accession>A0A1L7X7Z9</accession>
<dbReference type="InterPro" id="IPR029058">
    <property type="entry name" value="AB_hydrolase_fold"/>
</dbReference>
<protein>
    <recommendedName>
        <fullName evidence="3">AB hydrolase-1 domain-containing protein</fullName>
    </recommendedName>
</protein>
<dbReference type="Proteomes" id="UP000184330">
    <property type="component" value="Unassembled WGS sequence"/>
</dbReference>
<evidence type="ECO:0008006" key="3">
    <source>
        <dbReference type="Google" id="ProtNLM"/>
    </source>
</evidence>
<dbReference type="Gene3D" id="3.40.50.1820">
    <property type="entry name" value="alpha/beta hydrolase"/>
    <property type="match status" value="2"/>
</dbReference>